<evidence type="ECO:0000256" key="1">
    <source>
        <dbReference type="SAM" id="SignalP"/>
    </source>
</evidence>
<dbReference type="KEGG" id="kbi:30206504"/>
<dbReference type="EMBL" id="KI894019">
    <property type="protein sequence ID" value="OCF27265.1"/>
    <property type="molecule type" value="Genomic_DNA"/>
</dbReference>
<sequence length="227" mass="25160">MFAKHLLTFIALVTFVRAQSFIGCVDNMPSDTNEVEIEGDCQSTCKNQGYEYAFWSSFENDCQCGNSPPKTFMYNVAQDEYGKCLPYDREVTKIHVPFQFHICAKTIELSSTKLVKASSTIVSTMSECFDFCPEADYIAIAPQWVKTTYECRCGGMPTSYNPVICGEGSFYGYSNPSSKGNRVKGVIGAGGGGGKKTKAKPQRLGKQKLIQQVEKVEEKPKKYFGAL</sequence>
<dbReference type="OrthoDB" id="2563551at2759"/>
<evidence type="ECO:0000313" key="3">
    <source>
        <dbReference type="EMBL" id="WVW81412.1"/>
    </source>
</evidence>
<feature type="chain" id="PRO_5042334893" description="WSC domain-containing protein" evidence="1">
    <location>
        <begin position="19"/>
        <end position="227"/>
    </location>
</feature>
<evidence type="ECO:0008006" key="5">
    <source>
        <dbReference type="Google" id="ProtNLM"/>
    </source>
</evidence>
<proteinExistence type="predicted"/>
<dbReference type="Proteomes" id="UP000092730">
    <property type="component" value="Chromosome 2"/>
</dbReference>
<organism evidence="2">
    <name type="scientific">Kwoniella bestiolae CBS 10118</name>
    <dbReference type="NCBI Taxonomy" id="1296100"/>
    <lineage>
        <taxon>Eukaryota</taxon>
        <taxon>Fungi</taxon>
        <taxon>Dikarya</taxon>
        <taxon>Basidiomycota</taxon>
        <taxon>Agaricomycotina</taxon>
        <taxon>Tremellomycetes</taxon>
        <taxon>Tremellales</taxon>
        <taxon>Cryptococcaceae</taxon>
        <taxon>Kwoniella</taxon>
    </lineage>
</organism>
<reference evidence="3" key="4">
    <citation type="submission" date="2024-02" db="EMBL/GenBank/DDBJ databases">
        <title>Comparative genomics of Cryptococcus and Kwoniella reveals pathogenesis evolution and contrasting modes of karyotype evolution via chromosome fusion or intercentromeric recombination.</title>
        <authorList>
            <person name="Coelho M.A."/>
            <person name="David-Palma M."/>
            <person name="Shea T."/>
            <person name="Bowers K."/>
            <person name="McGinley-Smith S."/>
            <person name="Mohammad A.W."/>
            <person name="Gnirke A."/>
            <person name="Yurkov A.M."/>
            <person name="Nowrousian M."/>
            <person name="Sun S."/>
            <person name="Cuomo C.A."/>
            <person name="Heitman J."/>
        </authorList>
    </citation>
    <scope>NUCLEOTIDE SEQUENCE</scope>
    <source>
        <strain evidence="3">CBS 10118</strain>
    </source>
</reference>
<dbReference type="RefSeq" id="XP_019048335.1">
    <property type="nucleotide sequence ID" value="XM_019188773.1"/>
</dbReference>
<dbReference type="EMBL" id="CP144542">
    <property type="protein sequence ID" value="WVW81412.1"/>
    <property type="molecule type" value="Genomic_DNA"/>
</dbReference>
<keyword evidence="1" id="KW-0732">Signal</keyword>
<protein>
    <recommendedName>
        <fullName evidence="5">WSC domain-containing protein</fullName>
    </recommendedName>
</protein>
<reference evidence="3" key="2">
    <citation type="submission" date="2013-07" db="EMBL/GenBank/DDBJ databases">
        <authorList>
            <consortium name="The Broad Institute Genome Sequencing Platform"/>
            <person name="Cuomo C."/>
            <person name="Litvintseva A."/>
            <person name="Chen Y."/>
            <person name="Heitman J."/>
            <person name="Sun S."/>
            <person name="Springer D."/>
            <person name="Dromer F."/>
            <person name="Young S.K."/>
            <person name="Zeng Q."/>
            <person name="Gargeya S."/>
            <person name="Fitzgerald M."/>
            <person name="Abouelleil A."/>
            <person name="Alvarado L."/>
            <person name="Berlin A.M."/>
            <person name="Chapman S.B."/>
            <person name="Dewar J."/>
            <person name="Goldberg J."/>
            <person name="Griggs A."/>
            <person name="Gujja S."/>
            <person name="Hansen M."/>
            <person name="Howarth C."/>
            <person name="Imamovic A."/>
            <person name="Larimer J."/>
            <person name="McCowan C."/>
            <person name="Murphy C."/>
            <person name="Pearson M."/>
            <person name="Priest M."/>
            <person name="Roberts A."/>
            <person name="Saif S."/>
            <person name="Shea T."/>
            <person name="Sykes S."/>
            <person name="Wortman J."/>
            <person name="Nusbaum C."/>
            <person name="Birren B."/>
        </authorList>
    </citation>
    <scope>NUCLEOTIDE SEQUENCE</scope>
    <source>
        <strain evidence="3">CBS 10118</strain>
    </source>
</reference>
<name>A0A1B9G8A4_9TREE</name>
<feature type="signal peptide" evidence="1">
    <location>
        <begin position="1"/>
        <end position="18"/>
    </location>
</feature>
<gene>
    <name evidence="2" type="ORF">I302_02105</name>
    <name evidence="3" type="ORF">I302_103405</name>
</gene>
<dbReference type="GeneID" id="30206504"/>
<dbReference type="AlphaFoldDB" id="A0A1B9G8A4"/>
<evidence type="ECO:0000313" key="2">
    <source>
        <dbReference type="EMBL" id="OCF27265.1"/>
    </source>
</evidence>
<reference evidence="2" key="3">
    <citation type="submission" date="2014-01" db="EMBL/GenBank/DDBJ databases">
        <title>Evolution of pathogenesis and genome organization in the Tremellales.</title>
        <authorList>
            <person name="Cuomo C."/>
            <person name="Litvintseva A."/>
            <person name="Heitman J."/>
            <person name="Chen Y."/>
            <person name="Sun S."/>
            <person name="Springer D."/>
            <person name="Dromer F."/>
            <person name="Young S."/>
            <person name="Zeng Q."/>
            <person name="Chapman S."/>
            <person name="Gujja S."/>
            <person name="Saif S."/>
            <person name="Birren B."/>
        </authorList>
    </citation>
    <scope>NUCLEOTIDE SEQUENCE</scope>
    <source>
        <strain evidence="2">CBS 10118</strain>
    </source>
</reference>
<keyword evidence="4" id="KW-1185">Reference proteome</keyword>
<dbReference type="VEuPathDB" id="FungiDB:I302_02105"/>
<evidence type="ECO:0000313" key="4">
    <source>
        <dbReference type="Proteomes" id="UP000092730"/>
    </source>
</evidence>
<accession>A0A1B9G8A4</accession>
<reference evidence="2" key="1">
    <citation type="submission" date="2013-07" db="EMBL/GenBank/DDBJ databases">
        <title>The Genome Sequence of Cryptococcus bestiolae CBS10118.</title>
        <authorList>
            <consortium name="The Broad Institute Genome Sequencing Platform"/>
            <person name="Cuomo C."/>
            <person name="Litvintseva A."/>
            <person name="Chen Y."/>
            <person name="Heitman J."/>
            <person name="Sun S."/>
            <person name="Springer D."/>
            <person name="Dromer F."/>
            <person name="Young S.K."/>
            <person name="Zeng Q."/>
            <person name="Gargeya S."/>
            <person name="Fitzgerald M."/>
            <person name="Abouelleil A."/>
            <person name="Alvarado L."/>
            <person name="Berlin A.M."/>
            <person name="Chapman S.B."/>
            <person name="Dewar J."/>
            <person name="Goldberg J."/>
            <person name="Griggs A."/>
            <person name="Gujja S."/>
            <person name="Hansen M."/>
            <person name="Howarth C."/>
            <person name="Imamovic A."/>
            <person name="Larimer J."/>
            <person name="McCowan C."/>
            <person name="Murphy C."/>
            <person name="Pearson M."/>
            <person name="Priest M."/>
            <person name="Roberts A."/>
            <person name="Saif S."/>
            <person name="Shea T."/>
            <person name="Sykes S."/>
            <person name="Wortman J."/>
            <person name="Nusbaum C."/>
            <person name="Birren B."/>
        </authorList>
    </citation>
    <scope>NUCLEOTIDE SEQUENCE [LARGE SCALE GENOMIC DNA]</scope>
    <source>
        <strain evidence="2">CBS 10118</strain>
    </source>
</reference>